<dbReference type="CDD" id="cd00082">
    <property type="entry name" value="HisKA"/>
    <property type="match status" value="1"/>
</dbReference>
<dbReference type="PANTHER" id="PTHR43711">
    <property type="entry name" value="TWO-COMPONENT HISTIDINE KINASE"/>
    <property type="match status" value="1"/>
</dbReference>
<dbReference type="PROSITE" id="PS50109">
    <property type="entry name" value="HIS_KIN"/>
    <property type="match status" value="1"/>
</dbReference>
<dbReference type="PRINTS" id="PR00344">
    <property type="entry name" value="BCTRLSENSOR"/>
</dbReference>
<evidence type="ECO:0000313" key="9">
    <source>
        <dbReference type="EMBL" id="NER63549.1"/>
    </source>
</evidence>
<dbReference type="InterPro" id="IPR050736">
    <property type="entry name" value="Sensor_HK_Regulatory"/>
</dbReference>
<dbReference type="InterPro" id="IPR029016">
    <property type="entry name" value="GAF-like_dom_sf"/>
</dbReference>
<dbReference type="GO" id="GO:0000155">
    <property type="term" value="F:phosphorelay sensor kinase activity"/>
    <property type="evidence" value="ECO:0007669"/>
    <property type="project" value="InterPro"/>
</dbReference>
<evidence type="ECO:0000256" key="2">
    <source>
        <dbReference type="ARBA" id="ARBA00012438"/>
    </source>
</evidence>
<evidence type="ECO:0000256" key="3">
    <source>
        <dbReference type="ARBA" id="ARBA00022553"/>
    </source>
</evidence>
<dbReference type="SMART" id="SM00065">
    <property type="entry name" value="GAF"/>
    <property type="match status" value="1"/>
</dbReference>
<evidence type="ECO:0000313" key="8">
    <source>
        <dbReference type="EMBL" id="NER62290.1"/>
    </source>
</evidence>
<accession>A0A6M0D723</accession>
<organism evidence="9 11">
    <name type="scientific">Pseudomonas brassicae</name>
    <dbReference type="NCBI Taxonomy" id="2708063"/>
    <lineage>
        <taxon>Bacteria</taxon>
        <taxon>Pseudomonadati</taxon>
        <taxon>Pseudomonadota</taxon>
        <taxon>Gammaproteobacteria</taxon>
        <taxon>Pseudomonadales</taxon>
        <taxon>Pseudomonadaceae</taxon>
        <taxon>Pseudomonas</taxon>
    </lineage>
</organism>
<dbReference type="SUPFAM" id="SSF55781">
    <property type="entry name" value="GAF domain-like"/>
    <property type="match status" value="1"/>
</dbReference>
<dbReference type="EC" id="2.7.13.3" evidence="2"/>
<dbReference type="InterPro" id="IPR005467">
    <property type="entry name" value="His_kinase_dom"/>
</dbReference>
<keyword evidence="6" id="KW-0902">Two-component regulatory system</keyword>
<dbReference type="InterPro" id="IPR003661">
    <property type="entry name" value="HisK_dim/P_dom"/>
</dbReference>
<evidence type="ECO:0000256" key="6">
    <source>
        <dbReference type="ARBA" id="ARBA00023012"/>
    </source>
</evidence>
<dbReference type="Proteomes" id="UP000480410">
    <property type="component" value="Unassembled WGS sequence"/>
</dbReference>
<evidence type="ECO:0000256" key="1">
    <source>
        <dbReference type="ARBA" id="ARBA00000085"/>
    </source>
</evidence>
<dbReference type="RefSeq" id="WP_163942467.1">
    <property type="nucleotide sequence ID" value="NZ_JAAHBU010000069.1"/>
</dbReference>
<dbReference type="InterPro" id="IPR004358">
    <property type="entry name" value="Sig_transdc_His_kin-like_C"/>
</dbReference>
<dbReference type="SMART" id="SM00388">
    <property type="entry name" value="HisKA"/>
    <property type="match status" value="1"/>
</dbReference>
<keyword evidence="3" id="KW-0597">Phosphoprotein</keyword>
<dbReference type="CDD" id="cd00075">
    <property type="entry name" value="HATPase"/>
    <property type="match status" value="1"/>
</dbReference>
<accession>A0A6B3NN71</accession>
<feature type="domain" description="Histidine kinase" evidence="7">
    <location>
        <begin position="180"/>
        <end position="393"/>
    </location>
</feature>
<dbReference type="SUPFAM" id="SSF55874">
    <property type="entry name" value="ATPase domain of HSP90 chaperone/DNA topoisomerase II/histidine kinase"/>
    <property type="match status" value="1"/>
</dbReference>
<dbReference type="Pfam" id="PF01590">
    <property type="entry name" value="GAF"/>
    <property type="match status" value="1"/>
</dbReference>
<dbReference type="EMBL" id="JAAHBV010000729">
    <property type="protein sequence ID" value="NER62290.1"/>
    <property type="molecule type" value="Genomic_DNA"/>
</dbReference>
<comment type="caution">
    <text evidence="9">The sequence shown here is derived from an EMBL/GenBank/DDBJ whole genome shotgun (WGS) entry which is preliminary data.</text>
</comment>
<evidence type="ECO:0000259" key="7">
    <source>
        <dbReference type="PROSITE" id="PS50109"/>
    </source>
</evidence>
<keyword evidence="5 9" id="KW-0418">Kinase</keyword>
<name>A0A6B3NN71_9PSED</name>
<evidence type="ECO:0000256" key="4">
    <source>
        <dbReference type="ARBA" id="ARBA00022679"/>
    </source>
</evidence>
<dbReference type="InterPro" id="IPR003018">
    <property type="entry name" value="GAF"/>
</dbReference>
<evidence type="ECO:0000313" key="11">
    <source>
        <dbReference type="Proteomes" id="UP000482634"/>
    </source>
</evidence>
<comment type="catalytic activity">
    <reaction evidence="1">
        <text>ATP + protein L-histidine = ADP + protein N-phospho-L-histidine.</text>
        <dbReference type="EC" id="2.7.13.3"/>
    </reaction>
</comment>
<protein>
    <recommendedName>
        <fullName evidence="2">histidine kinase</fullName>
        <ecNumber evidence="2">2.7.13.3</ecNumber>
    </recommendedName>
</protein>
<dbReference type="Proteomes" id="UP000482634">
    <property type="component" value="Unassembled WGS sequence"/>
</dbReference>
<dbReference type="PANTHER" id="PTHR43711:SF1">
    <property type="entry name" value="HISTIDINE KINASE 1"/>
    <property type="match status" value="1"/>
</dbReference>
<gene>
    <name evidence="8" type="ORF">G3435_24715</name>
    <name evidence="9" type="ORF">G3436_06110</name>
</gene>
<proteinExistence type="predicted"/>
<dbReference type="InterPro" id="IPR036890">
    <property type="entry name" value="HATPase_C_sf"/>
</dbReference>
<dbReference type="SMART" id="SM00387">
    <property type="entry name" value="HATPase_c"/>
    <property type="match status" value="1"/>
</dbReference>
<keyword evidence="11" id="KW-1185">Reference proteome</keyword>
<dbReference type="EMBL" id="JAAHBU010000069">
    <property type="protein sequence ID" value="NER63549.1"/>
    <property type="molecule type" value="Genomic_DNA"/>
</dbReference>
<evidence type="ECO:0000313" key="10">
    <source>
        <dbReference type="Proteomes" id="UP000480410"/>
    </source>
</evidence>
<evidence type="ECO:0000256" key="5">
    <source>
        <dbReference type="ARBA" id="ARBA00022777"/>
    </source>
</evidence>
<reference evidence="10 11" key="1">
    <citation type="submission" date="2020-02" db="EMBL/GenBank/DDBJ databases">
        <title>Broccoli isolated Pseudomonas sp.</title>
        <authorList>
            <person name="Fujikawa T."/>
            <person name="Sawada H."/>
        </authorList>
    </citation>
    <scope>NUCLEOTIDE SEQUENCE [LARGE SCALE GENOMIC DNA]</scope>
    <source>
        <strain evidence="9 11">MAFF212427</strain>
        <strain evidence="8 10">MAFF212428</strain>
    </source>
</reference>
<dbReference type="InterPro" id="IPR003594">
    <property type="entry name" value="HATPase_dom"/>
</dbReference>
<dbReference type="AlphaFoldDB" id="A0A6B3NN71"/>
<dbReference type="Gene3D" id="3.30.450.40">
    <property type="match status" value="1"/>
</dbReference>
<sequence>MSTAITADLATIARINAVPAILQVICETTGMRFAAVARVTDSNWTACAVLDRLGFGLDVGGELELATTLCHEIRNSHQTIVIDKASEDQRYCNHHTPRIYQFESYISVPVFRSDGSFFGTICALDPAPANLTGSAIQPMMESFARLLTIQIESEEVAQQTEAALQQERANAELREQFIAVLGHDLRNPLFAITAGAELLVKRLGDARALTIAQHILTSGQRATQLVRDVLDFARGRLGNGIMVTVQPCPDLDTALRHVASELQRVHPHRQIRLHIGDLSGVQCDRERVTQLLSNLLANALHHGDAQSPVDVSARIDGHSFILAVHNQGPPIGADVMAQLFQPFSRPLAGTPQSGLGLGLYIANQIALAHGGHMEVVSSHEAGTLFSFLLPLDRAALPAPAPASTSPLHTG</sequence>
<dbReference type="InterPro" id="IPR036097">
    <property type="entry name" value="HisK_dim/P_sf"/>
</dbReference>
<keyword evidence="4" id="KW-0808">Transferase</keyword>
<dbReference type="Pfam" id="PF02518">
    <property type="entry name" value="HATPase_c"/>
    <property type="match status" value="1"/>
</dbReference>
<dbReference type="SUPFAM" id="SSF47384">
    <property type="entry name" value="Homodimeric domain of signal transducing histidine kinase"/>
    <property type="match status" value="1"/>
</dbReference>
<dbReference type="Gene3D" id="1.10.287.130">
    <property type="match status" value="1"/>
</dbReference>
<dbReference type="Gene3D" id="3.30.565.10">
    <property type="entry name" value="Histidine kinase-like ATPase, C-terminal domain"/>
    <property type="match status" value="1"/>
</dbReference>
<dbReference type="Pfam" id="PF00512">
    <property type="entry name" value="HisKA"/>
    <property type="match status" value="1"/>
</dbReference>